<dbReference type="AlphaFoldDB" id="A0A9D9DI46"/>
<sequence length="46" mass="5347">MQKTNFVYKDGYYVQTFTLGGLPQPGDSFYIFKPSLNFDESIDNFL</sequence>
<comment type="caution">
    <text evidence="1">The sequence shown here is derived from an EMBL/GenBank/DDBJ whole genome shotgun (WGS) entry which is preliminary data.</text>
</comment>
<evidence type="ECO:0000313" key="2">
    <source>
        <dbReference type="Proteomes" id="UP000823613"/>
    </source>
</evidence>
<reference evidence="1" key="2">
    <citation type="journal article" date="2021" name="PeerJ">
        <title>Extensive microbial diversity within the chicken gut microbiome revealed by metagenomics and culture.</title>
        <authorList>
            <person name="Gilroy R."/>
            <person name="Ravi A."/>
            <person name="Getino M."/>
            <person name="Pursley I."/>
            <person name="Horton D.L."/>
            <person name="Alikhan N.F."/>
            <person name="Baker D."/>
            <person name="Gharbi K."/>
            <person name="Hall N."/>
            <person name="Watson M."/>
            <person name="Adriaenssens E.M."/>
            <person name="Foster-Nyarko E."/>
            <person name="Jarju S."/>
            <person name="Secka A."/>
            <person name="Antonio M."/>
            <person name="Oren A."/>
            <person name="Chaudhuri R.R."/>
            <person name="La Ragione R."/>
            <person name="Hildebrand F."/>
            <person name="Pallen M.J."/>
        </authorList>
    </citation>
    <scope>NUCLEOTIDE SEQUENCE</scope>
    <source>
        <strain evidence="1">11159</strain>
    </source>
</reference>
<reference evidence="1" key="1">
    <citation type="submission" date="2020-10" db="EMBL/GenBank/DDBJ databases">
        <authorList>
            <person name="Gilroy R."/>
        </authorList>
    </citation>
    <scope>NUCLEOTIDE SEQUENCE</scope>
    <source>
        <strain evidence="1">11159</strain>
    </source>
</reference>
<dbReference type="Proteomes" id="UP000823613">
    <property type="component" value="Unassembled WGS sequence"/>
</dbReference>
<organism evidence="1 2">
    <name type="scientific">Candidatus Onthovivens merdipullorum</name>
    <dbReference type="NCBI Taxonomy" id="2840889"/>
    <lineage>
        <taxon>Bacteria</taxon>
        <taxon>Bacillati</taxon>
        <taxon>Bacillota</taxon>
        <taxon>Bacilli</taxon>
        <taxon>Bacillales</taxon>
        <taxon>Candidatus Onthovivens</taxon>
    </lineage>
</organism>
<gene>
    <name evidence="1" type="ORF">IAC58_01240</name>
</gene>
<dbReference type="EMBL" id="JADIMY010000025">
    <property type="protein sequence ID" value="MBO8427168.1"/>
    <property type="molecule type" value="Genomic_DNA"/>
</dbReference>
<evidence type="ECO:0000313" key="1">
    <source>
        <dbReference type="EMBL" id="MBO8427168.1"/>
    </source>
</evidence>
<name>A0A9D9DI46_9BACL</name>
<proteinExistence type="predicted"/>
<protein>
    <submittedName>
        <fullName evidence="1">Uncharacterized protein</fullName>
    </submittedName>
</protein>
<accession>A0A9D9DI46</accession>